<keyword evidence="11" id="KW-1185">Reference proteome</keyword>
<evidence type="ECO:0000256" key="1">
    <source>
        <dbReference type="ARBA" id="ARBA00000707"/>
    </source>
</evidence>
<keyword evidence="5" id="KW-0378">Hydrolase</keyword>
<reference evidence="11" key="1">
    <citation type="journal article" date="2013" name="Genome Announc.">
        <title>Draft genome sequence of the grapevine dieback fungus Eutypa lata UCR-EL1.</title>
        <authorList>
            <person name="Blanco-Ulate B."/>
            <person name="Rolshausen P.E."/>
            <person name="Cantu D."/>
        </authorList>
    </citation>
    <scope>NUCLEOTIDE SEQUENCE [LARGE SCALE GENOMIC DNA]</scope>
    <source>
        <strain evidence="11">UCR-EL1</strain>
    </source>
</reference>
<dbReference type="EC" id="3.4.19.12" evidence="2"/>
<dbReference type="GO" id="GO:0004843">
    <property type="term" value="F:cysteine-type deubiquitinase activity"/>
    <property type="evidence" value="ECO:0007669"/>
    <property type="project" value="UniProtKB-EC"/>
</dbReference>
<protein>
    <recommendedName>
        <fullName evidence="2">ubiquitinyl hydrolase 1</fullName>
        <ecNumber evidence="2">3.4.19.12</ecNumber>
    </recommendedName>
</protein>
<dbReference type="PANTHER" id="PTHR13367">
    <property type="entry name" value="UBIQUITIN THIOESTERASE"/>
    <property type="match status" value="1"/>
</dbReference>
<evidence type="ECO:0000259" key="8">
    <source>
        <dbReference type="Pfam" id="PF12340"/>
    </source>
</evidence>
<sequence length="1095" mass="124145">MKEGLVQYGQAITNLQLFERIHHALLRDDKRALTEELKNPGHENWSPLEQPDWLLLEIDSGFLIRAEQVDVAREIVAPRSGNNSVLQMNMGKGKTSCIIPMVITALADGNSLSRAIVPKALLMQTAQTAQSRLGGLLGGWQHLADNKLDAAGSMIGFQNWLDEHCRDVLDECDFTLSVKTQLNYPSGAEMAVDGHPFRWQVAEDLLALAANHFSILRRKLPASIEVWERLGSFPMVRFLKSDAEDALQDRIIDDICSGRTAFLRPVNRTFLNYKKAIRRVLSEKTFDGQLFQQATEAFINPQTASKVLLVVRGLLINKILLLCLNKRWNVQYGLHPDRHPVAVPFEAKGTPSEQSEFGHPDVAIIFTCLAFYYTGLNFNQFCQGLQHILQSDDPAAQYEGWISGCTSLPEALYHWNVINIGDTTQMDDLWKRVCRDSVVINHYLNHFVFPVHAKQFDVKLQASAWDIPLFSKEGQQQRGARTTGFSGTNDIRTMLPLTIRQDDLPSLQQTSAEVLSYLLQPRNRPYKVIRNANGRRATERDFLQQMFDAKIRILIDAGAYILEMDNITLAHTWLMIDHEAKAAIYFGSDNQAWVHYRGDTKNDAPLLATPFADDLSECVVYLDQAHTRGIDLRFPLYARGALTLALKQTKDYTMQAAMRLRQLRTTQSVTFFAPPEVDQSIHDFCSLTYQAEITSSHVISWLLEQTCRTNEELQSLYVAQGLDFCRRTDAEWRHDKFLTKAKQRAQLLGTLRQPERQTLLQMYGGDPGSSAGSQGGISAPRLQAFADQMVRYRSSEKYTPGDVGAFEEVEQEREVQVQVEQVRQVQRPLRYEALKFPGLCQTILNFARTGVLGCGQFDQPTEASFEHVFAYMAKTGVGKRFGVRETGSRMFVSKEFGKIHKPKYNAKATDDLLRPVEWILWSPSTQTALVIIPEEAELLLSRLRFTARLMAVHLIAYAAPVTKAMMSFNRFEHYSIPRLPPDHSFPDWFRFELGILSGRLYVDTVEWDALVRYLMLPGSQPAATEEERYNGSDAESGPPTSGVTELFADDPAPFLLDWLALRRKTQDVLHTPMGYICTGRRLREDHPFRKSSPPT</sequence>
<evidence type="ECO:0000256" key="2">
    <source>
        <dbReference type="ARBA" id="ARBA00012759"/>
    </source>
</evidence>
<evidence type="ECO:0000256" key="4">
    <source>
        <dbReference type="ARBA" id="ARBA00022786"/>
    </source>
</evidence>
<evidence type="ECO:0000313" key="10">
    <source>
        <dbReference type="EMBL" id="EMR69244.1"/>
    </source>
</evidence>
<feature type="domain" description="DUF3645" evidence="9">
    <location>
        <begin position="335"/>
        <end position="367"/>
    </location>
</feature>
<evidence type="ECO:0000256" key="3">
    <source>
        <dbReference type="ARBA" id="ARBA00022670"/>
    </source>
</evidence>
<dbReference type="OrthoDB" id="3182339at2759"/>
<accession>M7SRY2</accession>
<gene>
    <name evidence="10" type="ORF">UCREL1_3760</name>
</gene>
<dbReference type="Pfam" id="PF12359">
    <property type="entry name" value="DUF3645"/>
    <property type="match status" value="1"/>
</dbReference>
<dbReference type="AlphaFoldDB" id="M7SRY2"/>
<dbReference type="InterPro" id="IPR051346">
    <property type="entry name" value="OTU_Deubiquitinase"/>
</dbReference>
<feature type="domain" description="DUF3638" evidence="8">
    <location>
        <begin position="42"/>
        <end position="138"/>
    </location>
</feature>
<keyword evidence="3" id="KW-0645">Protease</keyword>
<dbReference type="InterPro" id="IPR022105">
    <property type="entry name" value="DUF3645"/>
</dbReference>
<keyword evidence="4" id="KW-0833">Ubl conjugation pathway</keyword>
<dbReference type="KEGG" id="ela:UCREL1_3760"/>
<proteinExistence type="predicted"/>
<dbReference type="Proteomes" id="UP000012174">
    <property type="component" value="Unassembled WGS sequence"/>
</dbReference>
<feature type="region of interest" description="Disordered" evidence="7">
    <location>
        <begin position="1024"/>
        <end position="1043"/>
    </location>
</feature>
<dbReference type="GO" id="GO:0006508">
    <property type="term" value="P:proteolysis"/>
    <property type="evidence" value="ECO:0007669"/>
    <property type="project" value="UniProtKB-KW"/>
</dbReference>
<dbReference type="STRING" id="1287681.M7SRY2"/>
<name>M7SRY2_EUTLA</name>
<evidence type="ECO:0000259" key="9">
    <source>
        <dbReference type="Pfam" id="PF12359"/>
    </source>
</evidence>
<organism evidence="10 11">
    <name type="scientific">Eutypa lata (strain UCR-EL1)</name>
    <name type="common">Grapevine dieback disease fungus</name>
    <name type="synonym">Eutypa armeniacae</name>
    <dbReference type="NCBI Taxonomy" id="1287681"/>
    <lineage>
        <taxon>Eukaryota</taxon>
        <taxon>Fungi</taxon>
        <taxon>Dikarya</taxon>
        <taxon>Ascomycota</taxon>
        <taxon>Pezizomycotina</taxon>
        <taxon>Sordariomycetes</taxon>
        <taxon>Xylariomycetidae</taxon>
        <taxon>Xylariales</taxon>
        <taxon>Diatrypaceae</taxon>
        <taxon>Eutypa</taxon>
    </lineage>
</organism>
<dbReference type="InterPro" id="IPR022099">
    <property type="entry name" value="DUF3638"/>
</dbReference>
<evidence type="ECO:0000256" key="5">
    <source>
        <dbReference type="ARBA" id="ARBA00022801"/>
    </source>
</evidence>
<evidence type="ECO:0000313" key="11">
    <source>
        <dbReference type="Proteomes" id="UP000012174"/>
    </source>
</evidence>
<dbReference type="OMA" id="CCRSEIM"/>
<evidence type="ECO:0000256" key="7">
    <source>
        <dbReference type="SAM" id="MobiDB-lite"/>
    </source>
</evidence>
<dbReference type="HOGENOM" id="CLU_007076_1_0_1"/>
<keyword evidence="6" id="KW-0788">Thiol protease</keyword>
<dbReference type="Pfam" id="PF12340">
    <property type="entry name" value="DUF3638"/>
    <property type="match status" value="1"/>
</dbReference>
<comment type="catalytic activity">
    <reaction evidence="1">
        <text>Thiol-dependent hydrolysis of ester, thioester, amide, peptide and isopeptide bonds formed by the C-terminal Gly of ubiquitin (a 76-residue protein attached to proteins as an intracellular targeting signal).</text>
        <dbReference type="EC" id="3.4.19.12"/>
    </reaction>
</comment>
<dbReference type="EMBL" id="KB706115">
    <property type="protein sequence ID" value="EMR69244.1"/>
    <property type="molecule type" value="Genomic_DNA"/>
</dbReference>
<evidence type="ECO:0000256" key="6">
    <source>
        <dbReference type="ARBA" id="ARBA00022807"/>
    </source>
</evidence>
<dbReference type="PANTHER" id="PTHR13367:SF33">
    <property type="entry name" value="P-LOOP CONTAINING NUCLEOSIDE TRIPHOSPHATE HYDROLASE PROTEIN"/>
    <property type="match status" value="1"/>
</dbReference>
<dbReference type="eggNOG" id="ENOG502QUFK">
    <property type="taxonomic scope" value="Eukaryota"/>
</dbReference>